<evidence type="ECO:0000313" key="5">
    <source>
        <dbReference type="EMBL" id="KZM37045.1"/>
    </source>
</evidence>
<dbReference type="PANTHER" id="PTHR39515">
    <property type="entry name" value="CONSERVED PROTEIN"/>
    <property type="match status" value="1"/>
</dbReference>
<evidence type="ECO:0000313" key="6">
    <source>
        <dbReference type="EMBL" id="OCI30611.1"/>
    </source>
</evidence>
<feature type="domain" description="HTH marR-type" evidence="4">
    <location>
        <begin position="23"/>
        <end position="154"/>
    </location>
</feature>
<dbReference type="GO" id="GO:0003700">
    <property type="term" value="F:DNA-binding transcription factor activity"/>
    <property type="evidence" value="ECO:0007669"/>
    <property type="project" value="InterPro"/>
</dbReference>
<dbReference type="SUPFAM" id="SSF46785">
    <property type="entry name" value="Winged helix' DNA-binding domain"/>
    <property type="match status" value="1"/>
</dbReference>
<gene>
    <name evidence="5" type="primary">yusO</name>
    <name evidence="6" type="ORF">OERS_26870</name>
    <name evidence="5" type="ORF">OJAG_02530</name>
</gene>
<dbReference type="OrthoDB" id="9804055at2"/>
<comment type="caution">
    <text evidence="5">The sequence shown here is derived from an EMBL/GenBank/DDBJ whole genome shotgun (WGS) entry which is preliminary data.</text>
</comment>
<dbReference type="SMART" id="SM00347">
    <property type="entry name" value="HTH_MARR"/>
    <property type="match status" value="1"/>
</dbReference>
<evidence type="ECO:0000256" key="1">
    <source>
        <dbReference type="ARBA" id="ARBA00023015"/>
    </source>
</evidence>
<dbReference type="Pfam" id="PF01047">
    <property type="entry name" value="MarR"/>
    <property type="match status" value="1"/>
</dbReference>
<dbReference type="GO" id="GO:0003677">
    <property type="term" value="F:DNA binding"/>
    <property type="evidence" value="ECO:0007669"/>
    <property type="project" value="UniProtKB-KW"/>
</dbReference>
<sequence>MPAAEPITSSSPTKAQCRPATLGGDLRVALTRVSRALRSQRGGADLPEGQFGVLTVLHKHGGMTPGALATHERIRPPSMTRTVNALVELGLVHKVEHPTDGRQVLVALTDAGVLEVKETRRRRDAWLTQQLTSLTHEERETLARASDLLTRIAAR</sequence>
<protein>
    <submittedName>
        <fullName evidence="5 6">HTH-type transcriptional regulator YusO</fullName>
    </submittedName>
</protein>
<name>A0A163T340_9CELL</name>
<reference evidence="5 7" key="1">
    <citation type="submission" date="2016-01" db="EMBL/GenBank/DDBJ databases">
        <title>Genome sequence of Oerskovia enterophila VJag, an agar and cellulose degrading bacterium.</title>
        <authorList>
            <person name="Poehlein A."/>
            <person name="Jag V."/>
            <person name="Bengelsdorf F."/>
            <person name="Duerre P."/>
            <person name="Daniel R."/>
        </authorList>
    </citation>
    <scope>NUCLEOTIDE SEQUENCE [LARGE SCALE GENOMIC DNA]</scope>
    <source>
        <strain evidence="5 7">VJag</strain>
    </source>
</reference>
<dbReference type="InterPro" id="IPR052526">
    <property type="entry name" value="HTH-type_Bedaq_tolerance"/>
</dbReference>
<dbReference type="Gene3D" id="1.10.10.10">
    <property type="entry name" value="Winged helix-like DNA-binding domain superfamily/Winged helix DNA-binding domain"/>
    <property type="match status" value="1"/>
</dbReference>
<dbReference type="PATRIC" id="fig|43678.3.peg.267"/>
<evidence type="ECO:0000259" key="4">
    <source>
        <dbReference type="PROSITE" id="PS50995"/>
    </source>
</evidence>
<reference evidence="6 8" key="2">
    <citation type="submission" date="2016-06" db="EMBL/GenBank/DDBJ databases">
        <title>Genome sequence of Oerskovia enterophila DSM 43852.</title>
        <authorList>
            <person name="Poehlein A."/>
            <person name="Jag V."/>
            <person name="Bengelsdorf F.R."/>
            <person name="Daniel R."/>
            <person name="Duerre P."/>
        </authorList>
    </citation>
    <scope>NUCLEOTIDE SEQUENCE [LARGE SCALE GENOMIC DNA]</scope>
    <source>
        <strain evidence="6 8">DSM 43852</strain>
    </source>
</reference>
<dbReference type="STRING" id="43678.OJAG_02530"/>
<proteinExistence type="predicted"/>
<dbReference type="EMBL" id="LRIE01000031">
    <property type="protein sequence ID" value="KZM37045.1"/>
    <property type="molecule type" value="Genomic_DNA"/>
</dbReference>
<dbReference type="InterPro" id="IPR000835">
    <property type="entry name" value="HTH_MarR-typ"/>
</dbReference>
<accession>A0A163T340</accession>
<dbReference type="InterPro" id="IPR036388">
    <property type="entry name" value="WH-like_DNA-bd_sf"/>
</dbReference>
<dbReference type="Proteomes" id="UP000093412">
    <property type="component" value="Unassembled WGS sequence"/>
</dbReference>
<evidence type="ECO:0000256" key="3">
    <source>
        <dbReference type="ARBA" id="ARBA00023163"/>
    </source>
</evidence>
<dbReference type="EMBL" id="MAQA01000032">
    <property type="protein sequence ID" value="OCI30611.1"/>
    <property type="molecule type" value="Genomic_DNA"/>
</dbReference>
<evidence type="ECO:0000313" key="7">
    <source>
        <dbReference type="Proteomes" id="UP000076447"/>
    </source>
</evidence>
<dbReference type="Proteomes" id="UP000076447">
    <property type="component" value="Unassembled WGS sequence"/>
</dbReference>
<dbReference type="InterPro" id="IPR023187">
    <property type="entry name" value="Tscrpt_reg_MarR-type_CS"/>
</dbReference>
<dbReference type="PROSITE" id="PS01117">
    <property type="entry name" value="HTH_MARR_1"/>
    <property type="match status" value="1"/>
</dbReference>
<dbReference type="PANTHER" id="PTHR39515:SF2">
    <property type="entry name" value="HTH-TYPE TRANSCRIPTIONAL REGULATOR RV0880"/>
    <property type="match status" value="1"/>
</dbReference>
<keyword evidence="1" id="KW-0805">Transcription regulation</keyword>
<keyword evidence="8" id="KW-1185">Reference proteome</keyword>
<organism evidence="5 7">
    <name type="scientific">Oerskovia enterophila</name>
    <dbReference type="NCBI Taxonomy" id="43678"/>
    <lineage>
        <taxon>Bacteria</taxon>
        <taxon>Bacillati</taxon>
        <taxon>Actinomycetota</taxon>
        <taxon>Actinomycetes</taxon>
        <taxon>Micrococcales</taxon>
        <taxon>Cellulomonadaceae</taxon>
        <taxon>Oerskovia</taxon>
    </lineage>
</organism>
<dbReference type="InterPro" id="IPR036390">
    <property type="entry name" value="WH_DNA-bd_sf"/>
</dbReference>
<keyword evidence="3" id="KW-0804">Transcription</keyword>
<evidence type="ECO:0000313" key="8">
    <source>
        <dbReference type="Proteomes" id="UP000093412"/>
    </source>
</evidence>
<evidence type="ECO:0000256" key="2">
    <source>
        <dbReference type="ARBA" id="ARBA00023125"/>
    </source>
</evidence>
<dbReference type="RefSeq" id="WP_068626129.1">
    <property type="nucleotide sequence ID" value="NZ_JBIVFZ010000002.1"/>
</dbReference>
<dbReference type="AlphaFoldDB" id="A0A163T340"/>
<keyword evidence="2" id="KW-0238">DNA-binding</keyword>
<dbReference type="PROSITE" id="PS50995">
    <property type="entry name" value="HTH_MARR_2"/>
    <property type="match status" value="1"/>
</dbReference>